<evidence type="ECO:0000256" key="7">
    <source>
        <dbReference type="ARBA" id="ARBA00023157"/>
    </source>
</evidence>
<dbReference type="InterPro" id="IPR001442">
    <property type="entry name" value="Collagen_IV_NC"/>
</dbReference>
<reference evidence="10" key="1">
    <citation type="submission" date="2015-09" db="EMBL/GenBank/DDBJ databases">
        <title>De novo assembly of Pectinophora gossypiella (Pink Bollworm) gut transcriptome.</title>
        <authorList>
            <person name="Tassone E.E."/>
        </authorList>
    </citation>
    <scope>NUCLEOTIDE SEQUENCE</scope>
</reference>
<proteinExistence type="predicted"/>
<sequence>MHTAGTDAAGQSLISPGSCMREFRTRPCIECNGLGRCNYFATAVSYWLSTIDDNKMFQRPEQQTLKSDQVSKVSRCAVCMRRRPAPPAGGFSTGGDVDSVPNAVVRRPRPVRPRYRSGPYRRGYRVVNGRQRRQ</sequence>
<dbReference type="Gene3D" id="2.170.240.10">
    <property type="entry name" value="Collagen IV, non-collagenous"/>
    <property type="match status" value="1"/>
</dbReference>
<accession>A0A1E1WAL7</accession>
<gene>
    <name evidence="11" type="ORF">g.864</name>
    <name evidence="10" type="ORF">g.865</name>
</gene>
<evidence type="ECO:0000256" key="2">
    <source>
        <dbReference type="ARBA" id="ARBA00022525"/>
    </source>
</evidence>
<protein>
    <recommendedName>
        <fullName evidence="9">Collagen IV NC1 domain-containing protein</fullName>
    </recommendedName>
</protein>
<dbReference type="SMART" id="SM00111">
    <property type="entry name" value="C4"/>
    <property type="match status" value="1"/>
</dbReference>
<dbReference type="EMBL" id="GDQN01007031">
    <property type="protein sequence ID" value="JAT84023.1"/>
    <property type="molecule type" value="Transcribed_RNA"/>
</dbReference>
<dbReference type="SUPFAM" id="SSF56436">
    <property type="entry name" value="C-type lectin-like"/>
    <property type="match status" value="1"/>
</dbReference>
<dbReference type="GO" id="GO:0005201">
    <property type="term" value="F:extracellular matrix structural constituent"/>
    <property type="evidence" value="ECO:0007669"/>
    <property type="project" value="InterPro"/>
</dbReference>
<evidence type="ECO:0000256" key="4">
    <source>
        <dbReference type="ARBA" id="ARBA00022737"/>
    </source>
</evidence>
<keyword evidence="5" id="KW-0084">Basement membrane</keyword>
<keyword evidence="7" id="KW-1015">Disulfide bond</keyword>
<keyword evidence="4" id="KW-0677">Repeat</keyword>
<evidence type="ECO:0000256" key="1">
    <source>
        <dbReference type="ARBA" id="ARBA00004302"/>
    </source>
</evidence>
<comment type="subcellular location">
    <subcellularLocation>
        <location evidence="1">Secreted</location>
        <location evidence="1">Extracellular space</location>
        <location evidence="1">Extracellular matrix</location>
        <location evidence="1">Basement membrane</location>
    </subcellularLocation>
</comment>
<name>A0A1E1WAL7_PECGO</name>
<dbReference type="GO" id="GO:0005604">
    <property type="term" value="C:basement membrane"/>
    <property type="evidence" value="ECO:0007669"/>
    <property type="project" value="UniProtKB-SubCell"/>
</dbReference>
<keyword evidence="2" id="KW-0964">Secreted</keyword>
<feature type="compositionally biased region" description="Basic residues" evidence="8">
    <location>
        <begin position="106"/>
        <end position="115"/>
    </location>
</feature>
<evidence type="ECO:0000256" key="6">
    <source>
        <dbReference type="ARBA" id="ARBA00023119"/>
    </source>
</evidence>
<evidence type="ECO:0000256" key="3">
    <source>
        <dbReference type="ARBA" id="ARBA00022530"/>
    </source>
</evidence>
<evidence type="ECO:0000259" key="9">
    <source>
        <dbReference type="PROSITE" id="PS51403"/>
    </source>
</evidence>
<dbReference type="OrthoDB" id="10071882at2759"/>
<dbReference type="Pfam" id="PF01413">
    <property type="entry name" value="C4"/>
    <property type="match status" value="1"/>
</dbReference>
<keyword evidence="6" id="KW-0176">Collagen</keyword>
<dbReference type="AlphaFoldDB" id="A0A1E1WAL7"/>
<organism evidence="10">
    <name type="scientific">Pectinophora gossypiella</name>
    <name type="common">Cotton pink bollworm</name>
    <name type="synonym">Depressaria gossypiella</name>
    <dbReference type="NCBI Taxonomy" id="13191"/>
    <lineage>
        <taxon>Eukaryota</taxon>
        <taxon>Metazoa</taxon>
        <taxon>Ecdysozoa</taxon>
        <taxon>Arthropoda</taxon>
        <taxon>Hexapoda</taxon>
        <taxon>Insecta</taxon>
        <taxon>Pterygota</taxon>
        <taxon>Neoptera</taxon>
        <taxon>Endopterygota</taxon>
        <taxon>Lepidoptera</taxon>
        <taxon>Glossata</taxon>
        <taxon>Ditrysia</taxon>
        <taxon>Gelechioidea</taxon>
        <taxon>Gelechiidae</taxon>
        <taxon>Apatetrinae</taxon>
        <taxon>Pectinophora</taxon>
    </lineage>
</organism>
<dbReference type="PROSITE" id="PS51403">
    <property type="entry name" value="NC1_IV"/>
    <property type="match status" value="1"/>
</dbReference>
<evidence type="ECO:0000313" key="11">
    <source>
        <dbReference type="EMBL" id="JAT88478.1"/>
    </source>
</evidence>
<evidence type="ECO:0000256" key="8">
    <source>
        <dbReference type="SAM" id="MobiDB-lite"/>
    </source>
</evidence>
<keyword evidence="3" id="KW-0272">Extracellular matrix</keyword>
<dbReference type="GO" id="GO:0005581">
    <property type="term" value="C:collagen trimer"/>
    <property type="evidence" value="ECO:0007669"/>
    <property type="project" value="UniProtKB-KW"/>
</dbReference>
<feature type="region of interest" description="Disordered" evidence="8">
    <location>
        <begin position="87"/>
        <end position="134"/>
    </location>
</feature>
<feature type="compositionally biased region" description="Low complexity" evidence="8">
    <location>
        <begin position="116"/>
        <end position="127"/>
    </location>
</feature>
<dbReference type="InterPro" id="IPR016187">
    <property type="entry name" value="CTDL_fold"/>
</dbReference>
<evidence type="ECO:0000313" key="10">
    <source>
        <dbReference type="EMBL" id="JAT84023.1"/>
    </source>
</evidence>
<dbReference type="EMBL" id="GDQN01002576">
    <property type="protein sequence ID" value="JAT88478.1"/>
    <property type="molecule type" value="Transcribed_RNA"/>
</dbReference>
<evidence type="ECO:0000256" key="5">
    <source>
        <dbReference type="ARBA" id="ARBA00022869"/>
    </source>
</evidence>
<feature type="domain" description="Collagen IV NC1" evidence="9">
    <location>
        <begin position="1"/>
        <end position="83"/>
    </location>
</feature>
<dbReference type="InterPro" id="IPR036954">
    <property type="entry name" value="Collagen_IV_NC_sf"/>
</dbReference>